<evidence type="ECO:0000256" key="4">
    <source>
        <dbReference type="ARBA" id="ARBA00022989"/>
    </source>
</evidence>
<keyword evidence="5 6" id="KW-0472">Membrane</keyword>
<evidence type="ECO:0000259" key="7">
    <source>
        <dbReference type="Pfam" id="PF06271"/>
    </source>
</evidence>
<evidence type="ECO:0000313" key="9">
    <source>
        <dbReference type="Proteomes" id="UP000830639"/>
    </source>
</evidence>
<comment type="subcellular location">
    <subcellularLocation>
        <location evidence="1">Cell membrane</location>
        <topology evidence="1">Multi-pass membrane protein</topology>
    </subcellularLocation>
</comment>
<proteinExistence type="predicted"/>
<dbReference type="Proteomes" id="UP000830639">
    <property type="component" value="Chromosome"/>
</dbReference>
<keyword evidence="2" id="KW-1003">Cell membrane</keyword>
<dbReference type="RefSeq" id="WP_248266265.1">
    <property type="nucleotide sequence ID" value="NZ_CP096034.1"/>
</dbReference>
<dbReference type="Pfam" id="PF06271">
    <property type="entry name" value="RDD"/>
    <property type="match status" value="1"/>
</dbReference>
<feature type="transmembrane region" description="Helical" evidence="6">
    <location>
        <begin position="42"/>
        <end position="61"/>
    </location>
</feature>
<accession>A0ABY4JJ63</accession>
<evidence type="ECO:0000256" key="1">
    <source>
        <dbReference type="ARBA" id="ARBA00004651"/>
    </source>
</evidence>
<dbReference type="EMBL" id="CP096034">
    <property type="protein sequence ID" value="UPM52923.1"/>
    <property type="molecule type" value="Genomic_DNA"/>
</dbReference>
<dbReference type="InterPro" id="IPR051791">
    <property type="entry name" value="Pra-immunoreactive"/>
</dbReference>
<feature type="domain" description="RDD" evidence="7">
    <location>
        <begin position="5"/>
        <end position="126"/>
    </location>
</feature>
<evidence type="ECO:0000313" key="8">
    <source>
        <dbReference type="EMBL" id="UPM52923.1"/>
    </source>
</evidence>
<evidence type="ECO:0000256" key="3">
    <source>
        <dbReference type="ARBA" id="ARBA00022692"/>
    </source>
</evidence>
<reference evidence="8 9" key="1">
    <citation type="submission" date="2022-04" db="EMBL/GenBank/DDBJ databases">
        <title>Mechanism of arsenic methylation and mitigation arsenic toxicity by Bacillus sp. LH14 from an Arsenic-Contaminated Paddy Soil.</title>
        <authorList>
            <person name="Wang D."/>
        </authorList>
    </citation>
    <scope>NUCLEOTIDE SEQUENCE [LARGE SCALE GENOMIC DNA]</scope>
    <source>
        <strain evidence="8 9">LH14</strain>
    </source>
</reference>
<evidence type="ECO:0000256" key="5">
    <source>
        <dbReference type="ARBA" id="ARBA00023136"/>
    </source>
</evidence>
<feature type="transmembrane region" description="Helical" evidence="6">
    <location>
        <begin position="12"/>
        <end position="36"/>
    </location>
</feature>
<protein>
    <submittedName>
        <fullName evidence="8">RDD family protein</fullName>
    </submittedName>
</protein>
<organism evidence="8 9">
    <name type="scientific">Gottfriedia acidiceleris</name>
    <dbReference type="NCBI Taxonomy" id="371036"/>
    <lineage>
        <taxon>Bacteria</taxon>
        <taxon>Bacillati</taxon>
        <taxon>Bacillota</taxon>
        <taxon>Bacilli</taxon>
        <taxon>Bacillales</taxon>
        <taxon>Bacillaceae</taxon>
        <taxon>Gottfriedia</taxon>
    </lineage>
</organism>
<dbReference type="InterPro" id="IPR010432">
    <property type="entry name" value="RDD"/>
</dbReference>
<evidence type="ECO:0000256" key="6">
    <source>
        <dbReference type="SAM" id="Phobius"/>
    </source>
</evidence>
<dbReference type="PANTHER" id="PTHR36115">
    <property type="entry name" value="PROLINE-RICH ANTIGEN HOMOLOG-RELATED"/>
    <property type="match status" value="1"/>
</dbReference>
<feature type="transmembrane region" description="Helical" evidence="6">
    <location>
        <begin position="94"/>
        <end position="113"/>
    </location>
</feature>
<name>A0ABY4JJ63_9BACI</name>
<keyword evidence="9" id="KW-1185">Reference proteome</keyword>
<evidence type="ECO:0000256" key="2">
    <source>
        <dbReference type="ARBA" id="ARBA00022475"/>
    </source>
</evidence>
<dbReference type="PANTHER" id="PTHR36115:SF9">
    <property type="entry name" value="LMO1584 PROTEIN"/>
    <property type="match status" value="1"/>
</dbReference>
<keyword evidence="4 6" id="KW-1133">Transmembrane helix</keyword>
<sequence length="132" mass="14999">MEFKYAGFWIRLCAHIIDYCIIILLGFILSPLLLRFFTNTNITYNLLIDLIGIIYLMLLPATKLQGTIGKVTVGIKVINKDGSKLSIFEAISRWLAQVVSSFILFIGYIMIAFSNKKTALHDKLANTYVVYK</sequence>
<keyword evidence="3 6" id="KW-0812">Transmembrane</keyword>
<gene>
    <name evidence="8" type="ORF">MY490_13925</name>
</gene>